<comment type="caution">
    <text evidence="3">The sequence shown here is derived from an EMBL/GenBank/DDBJ whole genome shotgun (WGS) entry which is preliminary data.</text>
</comment>
<dbReference type="Pfam" id="PF23410">
    <property type="entry name" value="Beta-prop_VPS8"/>
    <property type="match status" value="1"/>
</dbReference>
<dbReference type="Gene3D" id="2.130.10.10">
    <property type="entry name" value="YVTN repeat-like/Quinoprotein amine dehydrogenase"/>
    <property type="match status" value="1"/>
</dbReference>
<dbReference type="InterPro" id="IPR036322">
    <property type="entry name" value="WD40_repeat_dom_sf"/>
</dbReference>
<dbReference type="GO" id="GO:0006623">
    <property type="term" value="P:protein targeting to vacuole"/>
    <property type="evidence" value="ECO:0007669"/>
    <property type="project" value="InterPro"/>
</dbReference>
<evidence type="ECO:0000313" key="4">
    <source>
        <dbReference type="Proteomes" id="UP000008837"/>
    </source>
</evidence>
<dbReference type="InterPro" id="IPR025941">
    <property type="entry name" value="Vps8_central_dom"/>
</dbReference>
<dbReference type="AlphaFoldDB" id="A8QA38"/>
<dbReference type="GeneID" id="5853436"/>
<dbReference type="PANTHER" id="PTHR12616">
    <property type="entry name" value="VACUOLAR PROTEIN SORTING VPS41"/>
    <property type="match status" value="1"/>
</dbReference>
<dbReference type="InterPro" id="IPR045111">
    <property type="entry name" value="Vps41/Vps8"/>
</dbReference>
<dbReference type="SUPFAM" id="SSF50978">
    <property type="entry name" value="WD40 repeat-like"/>
    <property type="match status" value="2"/>
</dbReference>
<name>A8QA38_MALGO</name>
<proteinExistence type="inferred from homology"/>
<dbReference type="OrthoDB" id="289913at2759"/>
<evidence type="ECO:0000256" key="1">
    <source>
        <dbReference type="ARBA" id="ARBA00009422"/>
    </source>
</evidence>
<protein>
    <recommendedName>
        <fullName evidence="2">Vacuolar protein sorting-associated protein 8 central domain-containing protein</fullName>
    </recommendedName>
</protein>
<dbReference type="Proteomes" id="UP000008837">
    <property type="component" value="Unassembled WGS sequence"/>
</dbReference>
<dbReference type="InParanoid" id="A8QA38"/>
<evidence type="ECO:0000259" key="2">
    <source>
        <dbReference type="Pfam" id="PF12816"/>
    </source>
</evidence>
<dbReference type="RefSeq" id="XP_001729130.1">
    <property type="nucleotide sequence ID" value="XM_001729078.1"/>
</dbReference>
<dbReference type="STRING" id="425265.A8QA38"/>
<dbReference type="InterPro" id="IPR015943">
    <property type="entry name" value="WD40/YVTN_repeat-like_dom_sf"/>
</dbReference>
<comment type="similarity">
    <text evidence="1">Belongs to the VPS8 family.</text>
</comment>
<dbReference type="VEuPathDB" id="FungiDB:MGL_3597"/>
<dbReference type="PANTHER" id="PTHR12616:SF8">
    <property type="entry name" value="VACUOLAR PROTEIN SORTING-ASSOCIATED PROTEIN 8 HOMOLOG"/>
    <property type="match status" value="1"/>
</dbReference>
<dbReference type="KEGG" id="mgl:MGL_3597"/>
<dbReference type="GO" id="GO:0034058">
    <property type="term" value="P:endosomal vesicle fusion"/>
    <property type="evidence" value="ECO:0007669"/>
    <property type="project" value="TreeGrafter"/>
</dbReference>
<dbReference type="SMART" id="SM00320">
    <property type="entry name" value="WD40"/>
    <property type="match status" value="2"/>
</dbReference>
<sequence>MQAGLSANEPENPPASVIVEPIARPFLSFQKLAKVTTEIVHNGKFSCMHVSGGLMAVGFESGATVVFDMSQRIRCMCKASSSRVTCLSISHDATYLAVGHASGDIYLYDMFQASVPARHVPPVDPAIVSSGKGEGHFASVAIIQLKFVGARKTAIISTDADGLCFYHSLGRILGMASHDTLRVYGRYNATDPSHIYDAAPLPLGTLRHAADEHQFVALILRHKLLIIGLKPSARTWFRSRASSNSETASLAWFPATHAFSQVYPPMLAFSFGNELRVLRVSSVRVKSRTPGDENTSGMKMSEEHLSTTAHPIVQLHWIHRQLLLVVTTVSWQLFDFRCHSFTEWQPHDPLVASVTPGDPIFLQIWRSKVFMFAHNTAYAGDFVAWDSYLSQLESDHEYLEALREAVKLYQGTGLGSGIGLPSLRHDQRAVIAQRIECIERKALRLLSDSDDVELIRLCTQVAVEMNNFDLLFGEIYFSYEYHDKVDVFVLELERHIIHGQIRTPPTAVIQRLLEYRCRTHEYAIIEQLILHVDPFCLDLDQVLPICNEQCLWDALSFVYERVFHDYVTPIAQILKRLAQTPTQNTLADSSHQTVLIEDSCSDNDSRASFYAIFPILNARLRGLRYPSMEAFEHNEAVNVVRAVQSLLFSKHACKAPDLADVPTLDHNIFPYLRAILNFDAEPFLDVLDLAFESDFFTNEKLPLLSRRDVIDTLLEVNRMKSLPNSVHHLLAMFVARNSAKYPQFIILSDSECETIFDALTNDEVHNKDSEFALECLLSAHPIAFTEKRIKMLERAGFWRIYETALRKTKRYPELLCFFLQDRDGEHHSPGQLYDRVSEIFVLPGLKGSSQRESMFSLFLSCLNDIPDPLLCDVARIVTRYFASRGNEVLTHLQITPNRQFLYLKAFFILKHDIQGRNPQTLRRVWITRLCEECPSLLVPQLDAYGYEYFDLEHVCSEASTHHVYDALFWALDRRGLTTLAMDQLDKLAMDLAQHTHQVLDDGVDDRADSEAESSREGVCKRFKKLHLALTMAFRLCVENSLSSSASVEFVHELWFRVLYTLVRLEHAFYDSSRIHAPKDSLLALALSHSQTFTQEALATLVTSVPSETISFAELFKRLVHGISQANIMYSQVRVIVEAMLLAYRLRCDVLMIGVRLNESDALHLFQQLAKERGMGWFVAATRPSCAHCDKAFMDLSCVRKHASSDKVALTPQGHTFHAGCGDAVEIM</sequence>
<accession>A8QA38</accession>
<dbReference type="GO" id="GO:0030897">
    <property type="term" value="C:HOPS complex"/>
    <property type="evidence" value="ECO:0007669"/>
    <property type="project" value="TreeGrafter"/>
</dbReference>
<keyword evidence="4" id="KW-1185">Reference proteome</keyword>
<gene>
    <name evidence="3" type="ORF">MGL_3597</name>
</gene>
<evidence type="ECO:0000313" key="3">
    <source>
        <dbReference type="EMBL" id="EDP41916.1"/>
    </source>
</evidence>
<feature type="domain" description="Vacuolar protein sorting-associated protein 8 central" evidence="2">
    <location>
        <begin position="487"/>
        <end position="691"/>
    </location>
</feature>
<organism evidence="3 4">
    <name type="scientific">Malassezia globosa (strain ATCC MYA-4612 / CBS 7966)</name>
    <name type="common">Dandruff-associated fungus</name>
    <dbReference type="NCBI Taxonomy" id="425265"/>
    <lineage>
        <taxon>Eukaryota</taxon>
        <taxon>Fungi</taxon>
        <taxon>Dikarya</taxon>
        <taxon>Basidiomycota</taxon>
        <taxon>Ustilaginomycotina</taxon>
        <taxon>Malasseziomycetes</taxon>
        <taxon>Malasseziales</taxon>
        <taxon>Malasseziaceae</taxon>
        <taxon>Malassezia</taxon>
    </lineage>
</organism>
<reference evidence="3 4" key="1">
    <citation type="journal article" date="2007" name="Proc. Natl. Acad. Sci. U.S.A.">
        <title>Dandruff-associated Malassezia genomes reveal convergent and divergent virulence traits shared with plant and human fungal pathogens.</title>
        <authorList>
            <person name="Xu J."/>
            <person name="Saunders C.W."/>
            <person name="Hu P."/>
            <person name="Grant R.A."/>
            <person name="Boekhout T."/>
            <person name="Kuramae E.E."/>
            <person name="Kronstad J.W."/>
            <person name="Deangelis Y.M."/>
            <person name="Reeder N.L."/>
            <person name="Johnstone K.R."/>
            <person name="Leland M."/>
            <person name="Fieno A.M."/>
            <person name="Begley W.M."/>
            <person name="Sun Y."/>
            <person name="Lacey M.P."/>
            <person name="Chaudhary T."/>
            <person name="Keough T."/>
            <person name="Chu L."/>
            <person name="Sears R."/>
            <person name="Yuan B."/>
            <person name="Dawson T.L.Jr."/>
        </authorList>
    </citation>
    <scope>NUCLEOTIDE SEQUENCE [LARGE SCALE GENOMIC DNA]</scope>
    <source>
        <strain evidence="4">ATCC MYA-4612 / CBS 7966</strain>
    </source>
</reference>
<dbReference type="OMA" id="TEWQPHD"/>
<dbReference type="EMBL" id="AAYY01000014">
    <property type="protein sequence ID" value="EDP41916.1"/>
    <property type="molecule type" value="Genomic_DNA"/>
</dbReference>
<dbReference type="GO" id="GO:0005770">
    <property type="term" value="C:late endosome"/>
    <property type="evidence" value="ECO:0007669"/>
    <property type="project" value="TreeGrafter"/>
</dbReference>
<dbReference type="InterPro" id="IPR001680">
    <property type="entry name" value="WD40_rpt"/>
</dbReference>
<dbReference type="Pfam" id="PF12816">
    <property type="entry name" value="TPR_Vps8"/>
    <property type="match status" value="1"/>
</dbReference>